<name>A0A319DG91_9EURO</name>
<evidence type="ECO:0000256" key="1">
    <source>
        <dbReference type="SAM" id="MobiDB-lite"/>
    </source>
</evidence>
<dbReference type="EMBL" id="KZ825837">
    <property type="protein sequence ID" value="PYH96436.1"/>
    <property type="molecule type" value="Genomic_DNA"/>
</dbReference>
<evidence type="ECO:0000313" key="3">
    <source>
        <dbReference type="Proteomes" id="UP000247810"/>
    </source>
</evidence>
<proteinExistence type="predicted"/>
<sequence>MRHRGGPIIGWARGEGSRPAGTADLSVFVCSRVVESRQGSNRRPSVGRGSSPRLRGPQRVTTQHSALAGQGPRRCGWARARHVIRLPYRSAIVAPAPLRTVCVPVWCLPACLPAGGCLLGRSWSLRPRPRARCPPVLLCYVGMYGAPPKRLARPAPVGHEGRGEHCTKHHAKRSIYLDHMRIKTFTTPYSNASTFTAKLNPNLRRLQERGGKSKNVDR</sequence>
<accession>A0A319DG91</accession>
<evidence type="ECO:0000313" key="2">
    <source>
        <dbReference type="EMBL" id="PYH96436.1"/>
    </source>
</evidence>
<keyword evidence="3" id="KW-1185">Reference proteome</keyword>
<organism evidence="2 3">
    <name type="scientific">Aspergillus ellipticus CBS 707.79</name>
    <dbReference type="NCBI Taxonomy" id="1448320"/>
    <lineage>
        <taxon>Eukaryota</taxon>
        <taxon>Fungi</taxon>
        <taxon>Dikarya</taxon>
        <taxon>Ascomycota</taxon>
        <taxon>Pezizomycotina</taxon>
        <taxon>Eurotiomycetes</taxon>
        <taxon>Eurotiomycetidae</taxon>
        <taxon>Eurotiales</taxon>
        <taxon>Aspergillaceae</taxon>
        <taxon>Aspergillus</taxon>
        <taxon>Aspergillus subgen. Circumdati</taxon>
    </lineage>
</organism>
<feature type="region of interest" description="Disordered" evidence="1">
    <location>
        <begin position="36"/>
        <end position="73"/>
    </location>
</feature>
<dbReference type="Proteomes" id="UP000247810">
    <property type="component" value="Unassembled WGS sequence"/>
</dbReference>
<reference evidence="2 3" key="1">
    <citation type="submission" date="2018-02" db="EMBL/GenBank/DDBJ databases">
        <title>The genomes of Aspergillus section Nigri reveals drivers in fungal speciation.</title>
        <authorList>
            <consortium name="DOE Joint Genome Institute"/>
            <person name="Vesth T.C."/>
            <person name="Nybo J."/>
            <person name="Theobald S."/>
            <person name="Brandl J."/>
            <person name="Frisvad J.C."/>
            <person name="Nielsen K.F."/>
            <person name="Lyhne E.K."/>
            <person name="Kogle M.E."/>
            <person name="Kuo A."/>
            <person name="Riley R."/>
            <person name="Clum A."/>
            <person name="Nolan M."/>
            <person name="Lipzen A."/>
            <person name="Salamov A."/>
            <person name="Henrissat B."/>
            <person name="Wiebenga A."/>
            <person name="De vries R.P."/>
            <person name="Grigoriev I.V."/>
            <person name="Mortensen U.H."/>
            <person name="Andersen M.R."/>
            <person name="Baker S.E."/>
        </authorList>
    </citation>
    <scope>NUCLEOTIDE SEQUENCE [LARGE SCALE GENOMIC DNA]</scope>
    <source>
        <strain evidence="2 3">CBS 707.79</strain>
    </source>
</reference>
<protein>
    <submittedName>
        <fullName evidence="2">Uncharacterized protein</fullName>
    </submittedName>
</protein>
<feature type="compositionally biased region" description="Low complexity" evidence="1">
    <location>
        <begin position="39"/>
        <end position="59"/>
    </location>
</feature>
<gene>
    <name evidence="2" type="ORF">BO71DRAFT_176246</name>
</gene>
<dbReference type="AlphaFoldDB" id="A0A319DG91"/>
<dbReference type="VEuPathDB" id="FungiDB:BO71DRAFT_176246"/>